<dbReference type="GO" id="GO:0000160">
    <property type="term" value="P:phosphorelay signal transduction system"/>
    <property type="evidence" value="ECO:0007669"/>
    <property type="project" value="UniProtKB-KW"/>
</dbReference>
<proteinExistence type="predicted"/>
<dbReference type="CDD" id="cd17536">
    <property type="entry name" value="REC_YesN-like"/>
    <property type="match status" value="1"/>
</dbReference>
<dbReference type="SUPFAM" id="SSF52172">
    <property type="entry name" value="CheY-like"/>
    <property type="match status" value="1"/>
</dbReference>
<dbReference type="PROSITE" id="PS01124">
    <property type="entry name" value="HTH_ARAC_FAMILY_2"/>
    <property type="match status" value="1"/>
</dbReference>
<dbReference type="InterPro" id="IPR051552">
    <property type="entry name" value="HptR"/>
</dbReference>
<dbReference type="Gene3D" id="1.10.10.60">
    <property type="entry name" value="Homeodomain-like"/>
    <property type="match status" value="2"/>
</dbReference>
<evidence type="ECO:0000256" key="5">
    <source>
        <dbReference type="ARBA" id="ARBA00023012"/>
    </source>
</evidence>
<evidence type="ECO:0000313" key="13">
    <source>
        <dbReference type="EMBL" id="MBB2183855.1"/>
    </source>
</evidence>
<comment type="function">
    <text evidence="9">May play the central regulatory role in sporulation. It may be an element of the effector pathway responsible for the activation of sporulation genes in response to nutritional stress. Spo0A may act in concert with spo0H (a sigma factor) to control the expression of some genes that are critical to the sporulation process.</text>
</comment>
<protein>
    <recommendedName>
        <fullName evidence="2">Stage 0 sporulation protein A homolog</fullName>
    </recommendedName>
</protein>
<dbReference type="Gene3D" id="3.40.50.2300">
    <property type="match status" value="1"/>
</dbReference>
<dbReference type="GO" id="GO:0005737">
    <property type="term" value="C:cytoplasm"/>
    <property type="evidence" value="ECO:0007669"/>
    <property type="project" value="UniProtKB-SubCell"/>
</dbReference>
<dbReference type="SMART" id="SM00448">
    <property type="entry name" value="REC"/>
    <property type="match status" value="1"/>
</dbReference>
<keyword evidence="5" id="KW-0902">Two-component regulatory system</keyword>
<evidence type="ECO:0000256" key="1">
    <source>
        <dbReference type="ARBA" id="ARBA00004496"/>
    </source>
</evidence>
<name>A0A839K1S2_9FIRM</name>
<keyword evidence="7" id="KW-0238">DNA-binding</keyword>
<feature type="domain" description="HTH araC/xylS-type" evidence="11">
    <location>
        <begin position="438"/>
        <end position="536"/>
    </location>
</feature>
<gene>
    <name evidence="13" type="ORF">H0486_13330</name>
</gene>
<evidence type="ECO:0000259" key="11">
    <source>
        <dbReference type="PROSITE" id="PS01124"/>
    </source>
</evidence>
<evidence type="ECO:0000256" key="10">
    <source>
        <dbReference type="PROSITE-ProRule" id="PRU00169"/>
    </source>
</evidence>
<dbReference type="GO" id="GO:0003700">
    <property type="term" value="F:DNA-binding transcription factor activity"/>
    <property type="evidence" value="ECO:0007669"/>
    <property type="project" value="InterPro"/>
</dbReference>
<organism evidence="13 14">
    <name type="scientific">Variimorphobacter saccharofermentans</name>
    <dbReference type="NCBI Taxonomy" id="2755051"/>
    <lineage>
        <taxon>Bacteria</taxon>
        <taxon>Bacillati</taxon>
        <taxon>Bacillota</taxon>
        <taxon>Clostridia</taxon>
        <taxon>Lachnospirales</taxon>
        <taxon>Lachnospiraceae</taxon>
        <taxon>Variimorphobacter</taxon>
    </lineage>
</organism>
<evidence type="ECO:0000256" key="2">
    <source>
        <dbReference type="ARBA" id="ARBA00018672"/>
    </source>
</evidence>
<dbReference type="PANTHER" id="PTHR42713">
    <property type="entry name" value="HISTIDINE KINASE-RELATED"/>
    <property type="match status" value="1"/>
</dbReference>
<dbReference type="GO" id="GO:0043565">
    <property type="term" value="F:sequence-specific DNA binding"/>
    <property type="evidence" value="ECO:0007669"/>
    <property type="project" value="InterPro"/>
</dbReference>
<keyword evidence="6" id="KW-0805">Transcription regulation</keyword>
<dbReference type="Proteomes" id="UP000574276">
    <property type="component" value="Unassembled WGS sequence"/>
</dbReference>
<dbReference type="InterPro" id="IPR009057">
    <property type="entry name" value="Homeodomain-like_sf"/>
</dbReference>
<reference evidence="13 14" key="1">
    <citation type="submission" date="2020-07" db="EMBL/GenBank/DDBJ databases">
        <title>Characterization and genome sequencing of isolate MD1, a novel member within the family Lachnospiraceae.</title>
        <authorList>
            <person name="Rettenmaier R."/>
            <person name="Di Bello L."/>
            <person name="Zinser C."/>
            <person name="Scheitz K."/>
            <person name="Liebl W."/>
            <person name="Zverlov V."/>
        </authorList>
    </citation>
    <scope>NUCLEOTIDE SEQUENCE [LARGE SCALE GENOMIC DNA]</scope>
    <source>
        <strain evidence="13 14">MD1</strain>
    </source>
</reference>
<dbReference type="Pfam" id="PF00072">
    <property type="entry name" value="Response_reg"/>
    <property type="match status" value="1"/>
</dbReference>
<dbReference type="EMBL" id="JACEGA010000001">
    <property type="protein sequence ID" value="MBB2183855.1"/>
    <property type="molecule type" value="Genomic_DNA"/>
</dbReference>
<keyword evidence="8" id="KW-0804">Transcription</keyword>
<dbReference type="PROSITE" id="PS50110">
    <property type="entry name" value="RESPONSE_REGULATORY"/>
    <property type="match status" value="1"/>
</dbReference>
<dbReference type="SMART" id="SM00342">
    <property type="entry name" value="HTH_ARAC"/>
    <property type="match status" value="1"/>
</dbReference>
<evidence type="ECO:0000313" key="14">
    <source>
        <dbReference type="Proteomes" id="UP000574276"/>
    </source>
</evidence>
<feature type="domain" description="Response regulatory" evidence="12">
    <location>
        <begin position="10"/>
        <end position="128"/>
    </location>
</feature>
<dbReference type="PANTHER" id="PTHR42713:SF3">
    <property type="entry name" value="TRANSCRIPTIONAL REGULATORY PROTEIN HPTR"/>
    <property type="match status" value="1"/>
</dbReference>
<evidence type="ECO:0000256" key="9">
    <source>
        <dbReference type="ARBA" id="ARBA00024867"/>
    </source>
</evidence>
<dbReference type="SUPFAM" id="SSF46689">
    <property type="entry name" value="Homeodomain-like"/>
    <property type="match status" value="1"/>
</dbReference>
<keyword evidence="4 10" id="KW-0597">Phosphoprotein</keyword>
<accession>A0A839K1S2</accession>
<evidence type="ECO:0000256" key="6">
    <source>
        <dbReference type="ARBA" id="ARBA00023015"/>
    </source>
</evidence>
<dbReference type="PROSITE" id="PS00041">
    <property type="entry name" value="HTH_ARAC_FAMILY_1"/>
    <property type="match status" value="1"/>
</dbReference>
<evidence type="ECO:0000256" key="7">
    <source>
        <dbReference type="ARBA" id="ARBA00023125"/>
    </source>
</evidence>
<dbReference type="InterPro" id="IPR018060">
    <property type="entry name" value="HTH_AraC"/>
</dbReference>
<dbReference type="RefSeq" id="WP_228353474.1">
    <property type="nucleotide sequence ID" value="NZ_JACEGA010000001.1"/>
</dbReference>
<dbReference type="Pfam" id="PF12833">
    <property type="entry name" value="HTH_18"/>
    <property type="match status" value="1"/>
</dbReference>
<keyword evidence="14" id="KW-1185">Reference proteome</keyword>
<dbReference type="AlphaFoldDB" id="A0A839K1S2"/>
<evidence type="ECO:0000256" key="8">
    <source>
        <dbReference type="ARBA" id="ARBA00023163"/>
    </source>
</evidence>
<evidence type="ECO:0000259" key="12">
    <source>
        <dbReference type="PROSITE" id="PS50110"/>
    </source>
</evidence>
<comment type="caution">
    <text evidence="13">The sequence shown here is derived from an EMBL/GenBank/DDBJ whole genome shotgun (WGS) entry which is preliminary data.</text>
</comment>
<comment type="subcellular location">
    <subcellularLocation>
        <location evidence="1">Cytoplasm</location>
    </subcellularLocation>
</comment>
<feature type="modified residue" description="4-aspartylphosphate" evidence="10">
    <location>
        <position position="62"/>
    </location>
</feature>
<dbReference type="InterPro" id="IPR001789">
    <property type="entry name" value="Sig_transdc_resp-reg_receiver"/>
</dbReference>
<evidence type="ECO:0000256" key="3">
    <source>
        <dbReference type="ARBA" id="ARBA00022490"/>
    </source>
</evidence>
<keyword evidence="3" id="KW-0963">Cytoplasm</keyword>
<dbReference type="InterPro" id="IPR018062">
    <property type="entry name" value="HTH_AraC-typ_CS"/>
</dbReference>
<dbReference type="InterPro" id="IPR011006">
    <property type="entry name" value="CheY-like_superfamily"/>
</dbReference>
<sequence>MMKNGVPLLRVLIVDDEPYIRKGLKALIDWEAEGYYIAGEASDGKNAIQLLKQNEYDLIITDIMMPDMDGMELIHYVNNHKLSTARFVLLSGFYDFQYAKTAIQCGCCDYILKPIQKDELLTTIRKIVEEFHRNAGIEKMTKAYEKAYLDRHLLAIIWGKYDCINLSYVQERILHTNGIAYIHCELSLNDERFVILSEDSRRAQQRKLYNYTTLLLKDYSNHIVFNIMKHTECYDIGIIYCSNMANETGLTQQEWLNRLVKELSERVGYEVIACMGNMVQSFRLLSESFREALMIRSFRFCKKNEGRTSRFCKRDSDVQVVQSASFKKQLDELLHVIEINDKVKIKVMAKNFYRSIMSKDFDPEAVNSNVQYLLYRLLGLGYNQDADIDQEEIMQYIRETVYTSNGENENEQKFQQFVLEYSDYLAQLRQNSDKGILDKIEDDIQQNYADNISLKSLSEKYYINSAYLGQIFKKKRGCTFKDYLNNVRVHKAAELLLYSDKKMYEIAIDVGYKNQEYFINKFEEVYGDTPTRFRRKNLHINKVT</sequence>
<evidence type="ECO:0000256" key="4">
    <source>
        <dbReference type="ARBA" id="ARBA00022553"/>
    </source>
</evidence>